<dbReference type="Proteomes" id="UP000660381">
    <property type="component" value="Unassembled WGS sequence"/>
</dbReference>
<dbReference type="InterPro" id="IPR045039">
    <property type="entry name" value="NSI-like"/>
</dbReference>
<sequence>MKYSQIHFREQRSCATSDRSSEIDLYQLQNLFNIAAFWAKGRSIEDLGIAIANSEPVISVWDGERLIGFARATSDGIYRATIWDVVIHPEYQGNGLGIKLVETILSHPRMQVERVYLMTTNQQAFYEKIGFQTNSTTTMVLYNQSHIGSLATGEVQFQESLVPQGRIKN</sequence>
<dbReference type="RefSeq" id="WP_190907383.1">
    <property type="nucleotide sequence ID" value="NZ_JACJTQ010000022.1"/>
</dbReference>
<gene>
    <name evidence="4" type="ORF">H6G68_15145</name>
</gene>
<dbReference type="InterPro" id="IPR016181">
    <property type="entry name" value="Acyl_CoA_acyltransferase"/>
</dbReference>
<evidence type="ECO:0000256" key="2">
    <source>
        <dbReference type="ARBA" id="ARBA00023315"/>
    </source>
</evidence>
<dbReference type="Gene3D" id="3.40.630.30">
    <property type="match status" value="1"/>
</dbReference>
<comment type="caution">
    <text evidence="4">The sequence shown here is derived from an EMBL/GenBank/DDBJ whole genome shotgun (WGS) entry which is preliminary data.</text>
</comment>
<name>A0ABR8J7S5_9NOST</name>
<dbReference type="Pfam" id="PF13508">
    <property type="entry name" value="Acetyltransf_7"/>
    <property type="match status" value="1"/>
</dbReference>
<keyword evidence="5" id="KW-1185">Reference proteome</keyword>
<dbReference type="SUPFAM" id="SSF55729">
    <property type="entry name" value="Acyl-CoA N-acyltransferases (Nat)"/>
    <property type="match status" value="1"/>
</dbReference>
<dbReference type="PANTHER" id="PTHR43626:SF4">
    <property type="entry name" value="GCN5-RELATED N-ACETYLTRANSFERASE 2, CHLOROPLASTIC"/>
    <property type="match status" value="1"/>
</dbReference>
<dbReference type="InterPro" id="IPR000182">
    <property type="entry name" value="GNAT_dom"/>
</dbReference>
<evidence type="ECO:0000313" key="4">
    <source>
        <dbReference type="EMBL" id="MBD2693071.1"/>
    </source>
</evidence>
<accession>A0ABR8J7S5</accession>
<dbReference type="CDD" id="cd04301">
    <property type="entry name" value="NAT_SF"/>
    <property type="match status" value="1"/>
</dbReference>
<keyword evidence="2" id="KW-0012">Acyltransferase</keyword>
<evidence type="ECO:0000313" key="5">
    <source>
        <dbReference type="Proteomes" id="UP000660381"/>
    </source>
</evidence>
<proteinExistence type="predicted"/>
<protein>
    <submittedName>
        <fullName evidence="4">GNAT family N-acetyltransferase</fullName>
    </submittedName>
</protein>
<dbReference type="EMBL" id="JACJTQ010000022">
    <property type="protein sequence ID" value="MBD2693071.1"/>
    <property type="molecule type" value="Genomic_DNA"/>
</dbReference>
<feature type="domain" description="N-acetyltransferase" evidence="3">
    <location>
        <begin position="6"/>
        <end position="159"/>
    </location>
</feature>
<evidence type="ECO:0000256" key="1">
    <source>
        <dbReference type="ARBA" id="ARBA00022679"/>
    </source>
</evidence>
<keyword evidence="1" id="KW-0808">Transferase</keyword>
<reference evidence="4 5" key="1">
    <citation type="journal article" date="2020" name="ISME J.">
        <title>Comparative genomics reveals insights into cyanobacterial evolution and habitat adaptation.</title>
        <authorList>
            <person name="Chen M.Y."/>
            <person name="Teng W.K."/>
            <person name="Zhao L."/>
            <person name="Hu C.X."/>
            <person name="Zhou Y.K."/>
            <person name="Han B.P."/>
            <person name="Song L.R."/>
            <person name="Shu W.S."/>
        </authorList>
    </citation>
    <scope>NUCLEOTIDE SEQUENCE [LARGE SCALE GENOMIC DNA]</scope>
    <source>
        <strain evidence="4 5">FACHB-362</strain>
    </source>
</reference>
<dbReference type="PANTHER" id="PTHR43626">
    <property type="entry name" value="ACYL-COA N-ACYLTRANSFERASE"/>
    <property type="match status" value="1"/>
</dbReference>
<evidence type="ECO:0000259" key="3">
    <source>
        <dbReference type="PROSITE" id="PS51186"/>
    </source>
</evidence>
<organism evidence="4 5">
    <name type="scientific">Anabaena catenula FACHB-362</name>
    <dbReference type="NCBI Taxonomy" id="2692877"/>
    <lineage>
        <taxon>Bacteria</taxon>
        <taxon>Bacillati</taxon>
        <taxon>Cyanobacteriota</taxon>
        <taxon>Cyanophyceae</taxon>
        <taxon>Nostocales</taxon>
        <taxon>Nostocaceae</taxon>
        <taxon>Anabaena</taxon>
    </lineage>
</organism>
<dbReference type="PROSITE" id="PS51186">
    <property type="entry name" value="GNAT"/>
    <property type="match status" value="1"/>
</dbReference>